<proteinExistence type="predicted"/>
<dbReference type="Proteomes" id="UP000321595">
    <property type="component" value="Chromosome"/>
</dbReference>
<keyword evidence="6" id="KW-1185">Reference proteome</keyword>
<evidence type="ECO:0000256" key="1">
    <source>
        <dbReference type="ARBA" id="ARBA00022679"/>
    </source>
</evidence>
<dbReference type="GO" id="GO:0044550">
    <property type="term" value="P:secondary metabolite biosynthetic process"/>
    <property type="evidence" value="ECO:0007669"/>
    <property type="project" value="TreeGrafter"/>
</dbReference>
<dbReference type="KEGG" id="bbae:FRD01_17360"/>
<dbReference type="InterPro" id="IPR016039">
    <property type="entry name" value="Thiolase-like"/>
</dbReference>
<keyword evidence="1" id="KW-0808">Transferase</keyword>
<sequence length="332" mass="35684">MEVFINGLGSCVPARVVSNHDIEQIVGLDATEIENKTGISERRWVEPGTNNSDLAYEATLRALAGAGLQANALDALIVATLSPDAGFPGTGVFLQRLLGLQHVPALDVRNQCSGFLYGLSIARAWLQTGAYKAIGLVGSEIHSTGLDMSPRGGMTTALFGDGAGAAILSTEPSPLRVEDIRLGADGSGVEALWCELPASGLHPNISAEYLEEGRQFPQMKGRVVLRKAVETLQMEITRLLQDHQIDPSDVLFVPHQASELLNRMIVMNMKMDAKKMVSTIEEFGNMTAASLPVTLERAMQHEHFQPGTPIVMAAFGSGFTWGVSLLRVTDHP</sequence>
<dbReference type="PANTHER" id="PTHR34069:SF2">
    <property type="entry name" value="BETA-KETOACYL-[ACYL-CARRIER-PROTEIN] SYNTHASE III"/>
    <property type="match status" value="1"/>
</dbReference>
<dbReference type="RefSeq" id="WP_146961874.1">
    <property type="nucleotide sequence ID" value="NZ_CP042467.1"/>
</dbReference>
<evidence type="ECO:0000313" key="6">
    <source>
        <dbReference type="Proteomes" id="UP000321595"/>
    </source>
</evidence>
<gene>
    <name evidence="5" type="ORF">FRD01_17360</name>
</gene>
<dbReference type="GO" id="GO:0004315">
    <property type="term" value="F:3-oxoacyl-[acyl-carrier-protein] synthase activity"/>
    <property type="evidence" value="ECO:0007669"/>
    <property type="project" value="InterPro"/>
</dbReference>
<protein>
    <submittedName>
        <fullName evidence="5">Ketoacyl-ACP synthase III</fullName>
    </submittedName>
</protein>
<dbReference type="InterPro" id="IPR013751">
    <property type="entry name" value="ACP_syn_III_N"/>
</dbReference>
<organism evidence="5 6">
    <name type="scientific">Microvenator marinus</name>
    <dbReference type="NCBI Taxonomy" id="2600177"/>
    <lineage>
        <taxon>Bacteria</taxon>
        <taxon>Deltaproteobacteria</taxon>
        <taxon>Bradymonadales</taxon>
        <taxon>Microvenatoraceae</taxon>
        <taxon>Microvenator</taxon>
    </lineage>
</organism>
<dbReference type="SUPFAM" id="SSF53901">
    <property type="entry name" value="Thiolase-like"/>
    <property type="match status" value="1"/>
</dbReference>
<keyword evidence="2" id="KW-0012">Acyltransferase</keyword>
<name>A0A5B8XTY9_9DELT</name>
<dbReference type="Gene3D" id="3.40.47.10">
    <property type="match status" value="1"/>
</dbReference>
<dbReference type="CDD" id="cd00830">
    <property type="entry name" value="KAS_III"/>
    <property type="match status" value="1"/>
</dbReference>
<dbReference type="InterPro" id="IPR013747">
    <property type="entry name" value="ACP_syn_III_C"/>
</dbReference>
<feature type="domain" description="Beta-ketoacyl-[acyl-carrier-protein] synthase III C-terminal" evidence="3">
    <location>
        <begin position="240"/>
        <end position="327"/>
    </location>
</feature>
<evidence type="ECO:0000256" key="2">
    <source>
        <dbReference type="ARBA" id="ARBA00023315"/>
    </source>
</evidence>
<dbReference type="EMBL" id="CP042467">
    <property type="protein sequence ID" value="QED28974.1"/>
    <property type="molecule type" value="Genomic_DNA"/>
</dbReference>
<dbReference type="GO" id="GO:0006633">
    <property type="term" value="P:fatty acid biosynthetic process"/>
    <property type="evidence" value="ECO:0007669"/>
    <property type="project" value="InterPro"/>
</dbReference>
<dbReference type="PANTHER" id="PTHR34069">
    <property type="entry name" value="3-OXOACYL-[ACYL-CARRIER-PROTEIN] SYNTHASE 3"/>
    <property type="match status" value="1"/>
</dbReference>
<feature type="domain" description="Beta-ketoacyl-[acyl-carrier-protein] synthase III N-terminal" evidence="4">
    <location>
        <begin position="106"/>
        <end position="186"/>
    </location>
</feature>
<dbReference type="Pfam" id="PF08541">
    <property type="entry name" value="ACP_syn_III_C"/>
    <property type="match status" value="1"/>
</dbReference>
<dbReference type="Pfam" id="PF08545">
    <property type="entry name" value="ACP_syn_III"/>
    <property type="match status" value="1"/>
</dbReference>
<dbReference type="AlphaFoldDB" id="A0A5B8XTY9"/>
<accession>A0A5B8XTY9</accession>
<evidence type="ECO:0000259" key="3">
    <source>
        <dbReference type="Pfam" id="PF08541"/>
    </source>
</evidence>
<dbReference type="OrthoDB" id="9815506at2"/>
<reference evidence="5 6" key="1">
    <citation type="submission" date="2019-08" db="EMBL/GenBank/DDBJ databases">
        <authorList>
            <person name="Liang Q."/>
        </authorList>
    </citation>
    <scope>NUCLEOTIDE SEQUENCE [LARGE SCALE GENOMIC DNA]</scope>
    <source>
        <strain evidence="5 6">V1718</strain>
    </source>
</reference>
<evidence type="ECO:0000259" key="4">
    <source>
        <dbReference type="Pfam" id="PF08545"/>
    </source>
</evidence>
<evidence type="ECO:0000313" key="5">
    <source>
        <dbReference type="EMBL" id="QED28974.1"/>
    </source>
</evidence>
<dbReference type="NCBIfam" id="NF006829">
    <property type="entry name" value="PRK09352.1"/>
    <property type="match status" value="1"/>
</dbReference>